<dbReference type="eggNOG" id="KOG0190">
    <property type="taxonomic scope" value="Eukaryota"/>
</dbReference>
<feature type="chain" id="PRO_5047277441" description="protein disulfide-isomerase" evidence="9">
    <location>
        <begin position="22"/>
        <end position="343"/>
    </location>
</feature>
<dbReference type="PANTHER" id="PTHR18929">
    <property type="entry name" value="PROTEIN DISULFIDE ISOMERASE"/>
    <property type="match status" value="1"/>
</dbReference>
<feature type="region of interest" description="Disordered" evidence="8">
    <location>
        <begin position="303"/>
        <end position="343"/>
    </location>
</feature>
<dbReference type="Gene3D" id="3.40.30.10">
    <property type="entry name" value="Glutaredoxin"/>
    <property type="match status" value="2"/>
</dbReference>
<evidence type="ECO:0000256" key="7">
    <source>
        <dbReference type="ARBA" id="ARBA00023284"/>
    </source>
</evidence>
<dbReference type="PANTHER" id="PTHR18929:SF132">
    <property type="entry name" value="PROTEIN DISULFIDE-ISOMERASE A3"/>
    <property type="match status" value="1"/>
</dbReference>
<dbReference type="Proteomes" id="UP000013827">
    <property type="component" value="Unassembled WGS sequence"/>
</dbReference>
<dbReference type="Pfam" id="PF13848">
    <property type="entry name" value="Thioredoxin_6"/>
    <property type="match status" value="1"/>
</dbReference>
<evidence type="ECO:0000313" key="11">
    <source>
        <dbReference type="Proteomes" id="UP000013827"/>
    </source>
</evidence>
<dbReference type="GO" id="GO:0034976">
    <property type="term" value="P:response to endoplasmic reticulum stress"/>
    <property type="evidence" value="ECO:0007669"/>
    <property type="project" value="TreeGrafter"/>
</dbReference>
<dbReference type="STRING" id="2903.R1E380"/>
<evidence type="ECO:0000256" key="5">
    <source>
        <dbReference type="ARBA" id="ARBA00022824"/>
    </source>
</evidence>
<keyword evidence="11" id="KW-1185">Reference proteome</keyword>
<dbReference type="GO" id="GO:0006457">
    <property type="term" value="P:protein folding"/>
    <property type="evidence" value="ECO:0007669"/>
    <property type="project" value="InterPro"/>
</dbReference>
<keyword evidence="9" id="KW-0732">Signal</keyword>
<sequence length="343" mass="36584">MRLTKLVLTLLLLGLAGQAACQEDDYGEDDFGGGGGYGEEEEEEDPPPAPAGDGAARELSSVADLEAFMDDNDASVVGAFLEKEMPDPAAVMPEDWDEDEDGTWEAPVVTNPELAAFNSIASSLYNYRFAFSAAPDVLAKLKSKTGGLYLYRSPKFLSAEHGDKPRERFPSTKLSESAVRNWLNSKAQPLVGLYSSSTKERYSGATLVVFFNLDFAKNAKGVSYVLKRARKAAAKLKGKLAVAVASSTDLSYELGDYGLPTDKPNTILMGISAGGQYYAPADGAAAFSGDTMSEFARAFLAGELTPYEKPEPEPAAGGGDEDLSDSDDDYGGGDEDDEYKDEA</sequence>
<proteinExistence type="inferred from homology"/>
<dbReference type="SUPFAM" id="SSF52833">
    <property type="entry name" value="Thioredoxin-like"/>
    <property type="match status" value="1"/>
</dbReference>
<evidence type="ECO:0000256" key="3">
    <source>
        <dbReference type="ARBA" id="ARBA00006347"/>
    </source>
</evidence>
<evidence type="ECO:0000256" key="8">
    <source>
        <dbReference type="SAM" id="MobiDB-lite"/>
    </source>
</evidence>
<feature type="compositionally biased region" description="Acidic residues" evidence="8">
    <location>
        <begin position="319"/>
        <end position="343"/>
    </location>
</feature>
<dbReference type="KEGG" id="ehx:EMIHUDRAFT_461019"/>
<keyword evidence="7" id="KW-0676">Redox-active center</keyword>
<name>A0A0D3L1J2_EMIH1</name>
<evidence type="ECO:0000256" key="2">
    <source>
        <dbReference type="ARBA" id="ARBA00004319"/>
    </source>
</evidence>
<feature type="region of interest" description="Disordered" evidence="8">
    <location>
        <begin position="23"/>
        <end position="57"/>
    </location>
</feature>
<dbReference type="EnsemblProtists" id="EOD41877">
    <property type="protein sequence ID" value="EOD41877"/>
    <property type="gene ID" value="EMIHUDRAFT_461019"/>
</dbReference>
<evidence type="ECO:0000313" key="10">
    <source>
        <dbReference type="EnsemblProtists" id="EOD41877"/>
    </source>
</evidence>
<reference evidence="10" key="2">
    <citation type="submission" date="2024-10" db="UniProtKB">
        <authorList>
            <consortium name="EnsemblProtists"/>
        </authorList>
    </citation>
    <scope>IDENTIFICATION</scope>
</reference>
<dbReference type="RefSeq" id="XP_005794306.1">
    <property type="nucleotide sequence ID" value="XM_005794249.1"/>
</dbReference>
<dbReference type="InterPro" id="IPR009033">
    <property type="entry name" value="Calreticulin/calnexin_P_dom_sf"/>
</dbReference>
<dbReference type="GO" id="GO:0003756">
    <property type="term" value="F:protein disulfide isomerase activity"/>
    <property type="evidence" value="ECO:0007669"/>
    <property type="project" value="UniProtKB-EC"/>
</dbReference>
<organism evidence="10 11">
    <name type="scientific">Emiliania huxleyi (strain CCMP1516)</name>
    <dbReference type="NCBI Taxonomy" id="280463"/>
    <lineage>
        <taxon>Eukaryota</taxon>
        <taxon>Haptista</taxon>
        <taxon>Haptophyta</taxon>
        <taxon>Prymnesiophyceae</taxon>
        <taxon>Isochrysidales</taxon>
        <taxon>Noelaerhabdaceae</taxon>
        <taxon>Emiliania</taxon>
    </lineage>
</organism>
<comment type="similarity">
    <text evidence="3">Belongs to the protein disulfide isomerase family.</text>
</comment>
<accession>A0A0D3L1J2</accession>
<dbReference type="GO" id="GO:0005509">
    <property type="term" value="F:calcium ion binding"/>
    <property type="evidence" value="ECO:0007669"/>
    <property type="project" value="InterPro"/>
</dbReference>
<protein>
    <recommendedName>
        <fullName evidence="4">protein disulfide-isomerase</fullName>
        <ecNumber evidence="4">5.3.4.1</ecNumber>
    </recommendedName>
</protein>
<dbReference type="AlphaFoldDB" id="A0A0D3L1J2"/>
<dbReference type="OMA" id="GIANDYK"/>
<dbReference type="SUPFAM" id="SSF63887">
    <property type="entry name" value="P-domain of calnexin/calreticulin"/>
    <property type="match status" value="1"/>
</dbReference>
<dbReference type="GO" id="GO:0051082">
    <property type="term" value="F:unfolded protein binding"/>
    <property type="evidence" value="ECO:0007669"/>
    <property type="project" value="InterPro"/>
</dbReference>
<feature type="signal peptide" evidence="9">
    <location>
        <begin position="1"/>
        <end position="21"/>
    </location>
</feature>
<dbReference type="GeneID" id="17287147"/>
<evidence type="ECO:0000256" key="4">
    <source>
        <dbReference type="ARBA" id="ARBA00012723"/>
    </source>
</evidence>
<dbReference type="InterPro" id="IPR036249">
    <property type="entry name" value="Thioredoxin-like_sf"/>
</dbReference>
<dbReference type="GO" id="GO:0005788">
    <property type="term" value="C:endoplasmic reticulum lumen"/>
    <property type="evidence" value="ECO:0007669"/>
    <property type="project" value="UniProtKB-SubCell"/>
</dbReference>
<comment type="catalytic activity">
    <reaction evidence="1">
        <text>Catalyzes the rearrangement of -S-S- bonds in proteins.</text>
        <dbReference type="EC" id="5.3.4.1"/>
    </reaction>
</comment>
<evidence type="ECO:0000256" key="9">
    <source>
        <dbReference type="SAM" id="SignalP"/>
    </source>
</evidence>
<evidence type="ECO:0000256" key="1">
    <source>
        <dbReference type="ARBA" id="ARBA00001182"/>
    </source>
</evidence>
<comment type="subcellular location">
    <subcellularLocation>
        <location evidence="2">Endoplasmic reticulum lumen</location>
    </subcellularLocation>
</comment>
<evidence type="ECO:0000256" key="6">
    <source>
        <dbReference type="ARBA" id="ARBA00023235"/>
    </source>
</evidence>
<dbReference type="HOGENOM" id="CLU_809944_0_0_1"/>
<dbReference type="PaxDb" id="2903-EOD41877"/>
<dbReference type="EC" id="5.3.4.1" evidence="4"/>
<keyword evidence="6" id="KW-0413">Isomerase</keyword>
<reference evidence="11" key="1">
    <citation type="journal article" date="2013" name="Nature">
        <title>Pan genome of the phytoplankton Emiliania underpins its global distribution.</title>
        <authorList>
            <person name="Read B.A."/>
            <person name="Kegel J."/>
            <person name="Klute M.J."/>
            <person name="Kuo A."/>
            <person name="Lefebvre S.C."/>
            <person name="Maumus F."/>
            <person name="Mayer C."/>
            <person name="Miller J."/>
            <person name="Monier A."/>
            <person name="Salamov A."/>
            <person name="Young J."/>
            <person name="Aguilar M."/>
            <person name="Claverie J.M."/>
            <person name="Frickenhaus S."/>
            <person name="Gonzalez K."/>
            <person name="Herman E.K."/>
            <person name="Lin Y.C."/>
            <person name="Napier J."/>
            <person name="Ogata H."/>
            <person name="Sarno A.F."/>
            <person name="Shmutz J."/>
            <person name="Schroeder D."/>
            <person name="de Vargas C."/>
            <person name="Verret F."/>
            <person name="von Dassow P."/>
            <person name="Valentin K."/>
            <person name="Van de Peer Y."/>
            <person name="Wheeler G."/>
            <person name="Dacks J.B."/>
            <person name="Delwiche C.F."/>
            <person name="Dyhrman S.T."/>
            <person name="Glockner G."/>
            <person name="John U."/>
            <person name="Richards T."/>
            <person name="Worden A.Z."/>
            <person name="Zhang X."/>
            <person name="Grigoriev I.V."/>
            <person name="Allen A.E."/>
            <person name="Bidle K."/>
            <person name="Borodovsky M."/>
            <person name="Bowler C."/>
            <person name="Brownlee C."/>
            <person name="Cock J.M."/>
            <person name="Elias M."/>
            <person name="Gladyshev V.N."/>
            <person name="Groth M."/>
            <person name="Guda C."/>
            <person name="Hadaegh A."/>
            <person name="Iglesias-Rodriguez M.D."/>
            <person name="Jenkins J."/>
            <person name="Jones B.M."/>
            <person name="Lawson T."/>
            <person name="Leese F."/>
            <person name="Lindquist E."/>
            <person name="Lobanov A."/>
            <person name="Lomsadze A."/>
            <person name="Malik S.B."/>
            <person name="Marsh M.E."/>
            <person name="Mackinder L."/>
            <person name="Mock T."/>
            <person name="Mueller-Roeber B."/>
            <person name="Pagarete A."/>
            <person name="Parker M."/>
            <person name="Probert I."/>
            <person name="Quesneville H."/>
            <person name="Raines C."/>
            <person name="Rensing S.A."/>
            <person name="Riano-Pachon D.M."/>
            <person name="Richier S."/>
            <person name="Rokitta S."/>
            <person name="Shiraiwa Y."/>
            <person name="Soanes D.M."/>
            <person name="van der Giezen M."/>
            <person name="Wahlund T.M."/>
            <person name="Williams B."/>
            <person name="Wilson W."/>
            <person name="Wolfe G."/>
            <person name="Wurch L.L."/>
        </authorList>
    </citation>
    <scope>NUCLEOTIDE SEQUENCE</scope>
</reference>
<keyword evidence="5" id="KW-0256">Endoplasmic reticulum</keyword>